<reference evidence="9 10" key="2">
    <citation type="submission" date="2019-09" db="EMBL/GenBank/DDBJ databases">
        <authorList>
            <person name="Jin C."/>
        </authorList>
    </citation>
    <scope>NUCLEOTIDE SEQUENCE [LARGE SCALE GENOMIC DNA]</scope>
    <source>
        <strain evidence="9 10">AN110305</strain>
    </source>
</reference>
<evidence type="ECO:0000256" key="3">
    <source>
        <dbReference type="ARBA" id="ARBA00022801"/>
    </source>
</evidence>
<evidence type="ECO:0000256" key="4">
    <source>
        <dbReference type="ARBA" id="ARBA00022825"/>
    </source>
</evidence>
<dbReference type="AlphaFoldDB" id="A0A5B2WNU9"/>
<evidence type="ECO:0000256" key="6">
    <source>
        <dbReference type="RuleBase" id="RU363034"/>
    </source>
</evidence>
<gene>
    <name evidence="9" type="ORF">F0L68_33585</name>
</gene>
<keyword evidence="3 6" id="KW-0378">Hydrolase</keyword>
<dbReference type="PROSITE" id="PS00135">
    <property type="entry name" value="TRYPSIN_SER"/>
    <property type="match status" value="1"/>
</dbReference>
<dbReference type="InterPro" id="IPR050430">
    <property type="entry name" value="Peptidase_S1"/>
</dbReference>
<dbReference type="SMART" id="SM00020">
    <property type="entry name" value="Tryp_SPc"/>
    <property type="match status" value="1"/>
</dbReference>
<reference evidence="9 10" key="1">
    <citation type="submission" date="2019-09" db="EMBL/GenBank/DDBJ databases">
        <title>Goodfellowia gen. nov., a new genus of the Pseudonocardineae related to Actinoalloteichus, containing Goodfellowia coeruleoviolacea gen. nov., comb. nov. gen. nov., comb. nov.</title>
        <authorList>
            <person name="Labeda D."/>
        </authorList>
    </citation>
    <scope>NUCLEOTIDE SEQUENCE [LARGE SCALE GENOMIC DNA]</scope>
    <source>
        <strain evidence="9 10">AN110305</strain>
    </source>
</reference>
<dbReference type="InterPro" id="IPR009003">
    <property type="entry name" value="Peptidase_S1_PA"/>
</dbReference>
<dbReference type="CDD" id="cd00190">
    <property type="entry name" value="Tryp_SPc"/>
    <property type="match status" value="1"/>
</dbReference>
<dbReference type="OrthoDB" id="1496095at2"/>
<evidence type="ECO:0000256" key="1">
    <source>
        <dbReference type="ARBA" id="ARBA00007664"/>
    </source>
</evidence>
<sequence length="286" mass="28989">MTGRRRTRTWLAALAIACVAATAQASLTAGAASADPRVSGGSAASTKDYPWMVYVGRFPGDGNVGTCGGTLVAPNKVVTAAHCVLVDGQQAAADTMRVIVGTDSVFNSIVSVVSGQPDSSVVGVSSVWSHPDADVAKHLGDVAVLTLSKKLTGRATLPLATTDDSSLYADGADATLLGWGRTTDTAGAHPSFTQLMGATMHVVDTSTCATPWGMSDELQQQVVCAGGSTNGDNTDACHGDSGGPLVGGGKLIGLVSFGDDCPQMRAPGVYANVAYFHDALTEQIGS</sequence>
<dbReference type="PANTHER" id="PTHR24276">
    <property type="entry name" value="POLYSERASE-RELATED"/>
    <property type="match status" value="1"/>
</dbReference>
<dbReference type="InterPro" id="IPR018114">
    <property type="entry name" value="TRYPSIN_HIS"/>
</dbReference>
<dbReference type="PRINTS" id="PR00722">
    <property type="entry name" value="CHYMOTRYPSIN"/>
</dbReference>
<name>A0A5B2WNU9_9PSEU</name>
<evidence type="ECO:0000256" key="7">
    <source>
        <dbReference type="SAM" id="SignalP"/>
    </source>
</evidence>
<dbReference type="GO" id="GO:0006508">
    <property type="term" value="P:proteolysis"/>
    <property type="evidence" value="ECO:0007669"/>
    <property type="project" value="UniProtKB-KW"/>
</dbReference>
<evidence type="ECO:0000313" key="10">
    <source>
        <dbReference type="Proteomes" id="UP000323454"/>
    </source>
</evidence>
<dbReference type="PROSITE" id="PS00134">
    <property type="entry name" value="TRYPSIN_HIS"/>
    <property type="match status" value="1"/>
</dbReference>
<dbReference type="EMBL" id="VUOB01000068">
    <property type="protein sequence ID" value="KAA2253085.1"/>
    <property type="molecule type" value="Genomic_DNA"/>
</dbReference>
<feature type="chain" id="PRO_5038990309" evidence="7">
    <location>
        <begin position="26"/>
        <end position="286"/>
    </location>
</feature>
<evidence type="ECO:0000313" key="9">
    <source>
        <dbReference type="EMBL" id="KAA2253085.1"/>
    </source>
</evidence>
<dbReference type="Pfam" id="PF00089">
    <property type="entry name" value="Trypsin"/>
    <property type="match status" value="1"/>
</dbReference>
<dbReference type="SUPFAM" id="SSF50494">
    <property type="entry name" value="Trypsin-like serine proteases"/>
    <property type="match status" value="1"/>
</dbReference>
<dbReference type="InterPro" id="IPR001254">
    <property type="entry name" value="Trypsin_dom"/>
</dbReference>
<evidence type="ECO:0000256" key="2">
    <source>
        <dbReference type="ARBA" id="ARBA00022670"/>
    </source>
</evidence>
<keyword evidence="2 6" id="KW-0645">Protease</keyword>
<keyword evidence="7" id="KW-0732">Signal</keyword>
<dbReference type="FunFam" id="2.40.10.10:FF:000036">
    <property type="entry name" value="Trypsin beta"/>
    <property type="match status" value="1"/>
</dbReference>
<organism evidence="9 10">
    <name type="scientific">Solihabitans fulvus</name>
    <dbReference type="NCBI Taxonomy" id="1892852"/>
    <lineage>
        <taxon>Bacteria</taxon>
        <taxon>Bacillati</taxon>
        <taxon>Actinomycetota</taxon>
        <taxon>Actinomycetes</taxon>
        <taxon>Pseudonocardiales</taxon>
        <taxon>Pseudonocardiaceae</taxon>
        <taxon>Solihabitans</taxon>
    </lineage>
</organism>
<keyword evidence="4 6" id="KW-0720">Serine protease</keyword>
<dbReference type="PROSITE" id="PS50240">
    <property type="entry name" value="TRYPSIN_DOM"/>
    <property type="match status" value="1"/>
</dbReference>
<dbReference type="GO" id="GO:0004252">
    <property type="term" value="F:serine-type endopeptidase activity"/>
    <property type="evidence" value="ECO:0007669"/>
    <property type="project" value="InterPro"/>
</dbReference>
<dbReference type="InterPro" id="IPR043504">
    <property type="entry name" value="Peptidase_S1_PA_chymotrypsin"/>
</dbReference>
<dbReference type="InterPro" id="IPR033116">
    <property type="entry name" value="TRYPSIN_SER"/>
</dbReference>
<dbReference type="Proteomes" id="UP000323454">
    <property type="component" value="Unassembled WGS sequence"/>
</dbReference>
<dbReference type="InterPro" id="IPR001314">
    <property type="entry name" value="Peptidase_S1A"/>
</dbReference>
<keyword evidence="10" id="KW-1185">Reference proteome</keyword>
<proteinExistence type="inferred from homology"/>
<keyword evidence="5" id="KW-1015">Disulfide bond</keyword>
<evidence type="ECO:0000259" key="8">
    <source>
        <dbReference type="PROSITE" id="PS50240"/>
    </source>
</evidence>
<feature type="signal peptide" evidence="7">
    <location>
        <begin position="1"/>
        <end position="25"/>
    </location>
</feature>
<dbReference type="PANTHER" id="PTHR24276:SF98">
    <property type="entry name" value="FI18310P1-RELATED"/>
    <property type="match status" value="1"/>
</dbReference>
<accession>A0A5B2WNU9</accession>
<comment type="similarity">
    <text evidence="1">Belongs to the peptidase S1 family.</text>
</comment>
<comment type="caution">
    <text evidence="9">The sequence shown here is derived from an EMBL/GenBank/DDBJ whole genome shotgun (WGS) entry which is preliminary data.</text>
</comment>
<evidence type="ECO:0000256" key="5">
    <source>
        <dbReference type="ARBA" id="ARBA00023157"/>
    </source>
</evidence>
<dbReference type="Gene3D" id="2.40.10.10">
    <property type="entry name" value="Trypsin-like serine proteases"/>
    <property type="match status" value="1"/>
</dbReference>
<feature type="domain" description="Peptidase S1" evidence="8">
    <location>
        <begin position="38"/>
        <end position="285"/>
    </location>
</feature>
<protein>
    <submittedName>
        <fullName evidence="9">Serine protease</fullName>
    </submittedName>
</protein>